<evidence type="ECO:0000313" key="6">
    <source>
        <dbReference type="Proteomes" id="UP000634136"/>
    </source>
</evidence>
<dbReference type="GO" id="GO:0016301">
    <property type="term" value="F:kinase activity"/>
    <property type="evidence" value="ECO:0007669"/>
    <property type="project" value="UniProtKB-KW"/>
</dbReference>
<dbReference type="AlphaFoldDB" id="A0A834XJZ2"/>
<dbReference type="Pfam" id="PF01453">
    <property type="entry name" value="B_lectin"/>
    <property type="match status" value="2"/>
</dbReference>
<evidence type="ECO:0000256" key="2">
    <source>
        <dbReference type="ARBA" id="ARBA00023157"/>
    </source>
</evidence>
<reference evidence="5" key="1">
    <citation type="submission" date="2020-09" db="EMBL/GenBank/DDBJ databases">
        <title>Genome-Enabled Discovery of Anthraquinone Biosynthesis in Senna tora.</title>
        <authorList>
            <person name="Kang S.-H."/>
            <person name="Pandey R.P."/>
            <person name="Lee C.-M."/>
            <person name="Sim J.-S."/>
            <person name="Jeong J.-T."/>
            <person name="Choi B.-S."/>
            <person name="Jung M."/>
            <person name="Ginzburg D."/>
            <person name="Zhao K."/>
            <person name="Won S.Y."/>
            <person name="Oh T.-J."/>
            <person name="Yu Y."/>
            <person name="Kim N.-H."/>
            <person name="Lee O.R."/>
            <person name="Lee T.-H."/>
            <person name="Bashyal P."/>
            <person name="Kim T.-S."/>
            <person name="Lee W.-H."/>
            <person name="Kawkins C."/>
            <person name="Kim C.-K."/>
            <person name="Kim J.S."/>
            <person name="Ahn B.O."/>
            <person name="Rhee S.Y."/>
            <person name="Sohng J.K."/>
        </authorList>
    </citation>
    <scope>NUCLEOTIDE SEQUENCE</scope>
    <source>
        <tissue evidence="5">Leaf</tissue>
    </source>
</reference>
<dbReference type="PANTHER" id="PTHR32444:SF128">
    <property type="entry name" value="CURCULIN-LIKE (MANNOSE-BINDING) LECTIN FAMILY PROTEIN"/>
    <property type="match status" value="1"/>
</dbReference>
<dbReference type="PANTHER" id="PTHR32444">
    <property type="entry name" value="BULB-TYPE LECTIN DOMAIN-CONTAINING PROTEIN"/>
    <property type="match status" value="1"/>
</dbReference>
<keyword evidence="5" id="KW-0418">Kinase</keyword>
<keyword evidence="5" id="KW-0675">Receptor</keyword>
<feature type="domain" description="Bulb-type lectin" evidence="4">
    <location>
        <begin position="358"/>
        <end position="494"/>
    </location>
</feature>
<comment type="caution">
    <text evidence="5">The sequence shown here is derived from an EMBL/GenBank/DDBJ whole genome shotgun (WGS) entry which is preliminary data.</text>
</comment>
<dbReference type="InterPro" id="IPR011009">
    <property type="entry name" value="Kinase-like_dom_sf"/>
</dbReference>
<keyword evidence="6" id="KW-1185">Reference proteome</keyword>
<dbReference type="GO" id="GO:0030246">
    <property type="term" value="F:carbohydrate binding"/>
    <property type="evidence" value="ECO:0007669"/>
    <property type="project" value="UniProtKB-KW"/>
</dbReference>
<dbReference type="SMART" id="SM00108">
    <property type="entry name" value="B_lectin"/>
    <property type="match status" value="1"/>
</dbReference>
<keyword evidence="1" id="KW-0732">Signal</keyword>
<dbReference type="SUPFAM" id="SSF56112">
    <property type="entry name" value="Protein kinase-like (PK-like)"/>
    <property type="match status" value="1"/>
</dbReference>
<gene>
    <name evidence="5" type="ORF">G2W53_002042</name>
</gene>
<evidence type="ECO:0000313" key="5">
    <source>
        <dbReference type="EMBL" id="KAF7845137.1"/>
    </source>
</evidence>
<accession>A0A834XJZ2</accession>
<evidence type="ECO:0000256" key="3">
    <source>
        <dbReference type="ARBA" id="ARBA00023180"/>
    </source>
</evidence>
<keyword evidence="5" id="KW-0808">Transferase</keyword>
<dbReference type="PROSITE" id="PS50927">
    <property type="entry name" value="BULB_LECTIN"/>
    <property type="match status" value="2"/>
</dbReference>
<organism evidence="5 6">
    <name type="scientific">Senna tora</name>
    <dbReference type="NCBI Taxonomy" id="362788"/>
    <lineage>
        <taxon>Eukaryota</taxon>
        <taxon>Viridiplantae</taxon>
        <taxon>Streptophyta</taxon>
        <taxon>Embryophyta</taxon>
        <taxon>Tracheophyta</taxon>
        <taxon>Spermatophyta</taxon>
        <taxon>Magnoliopsida</taxon>
        <taxon>eudicotyledons</taxon>
        <taxon>Gunneridae</taxon>
        <taxon>Pentapetalae</taxon>
        <taxon>rosids</taxon>
        <taxon>fabids</taxon>
        <taxon>Fabales</taxon>
        <taxon>Fabaceae</taxon>
        <taxon>Caesalpinioideae</taxon>
        <taxon>Cassia clade</taxon>
        <taxon>Senna</taxon>
    </lineage>
</organism>
<dbReference type="InterPro" id="IPR036426">
    <property type="entry name" value="Bulb-type_lectin_dom_sf"/>
</dbReference>
<evidence type="ECO:0000259" key="4">
    <source>
        <dbReference type="PROSITE" id="PS50927"/>
    </source>
</evidence>
<dbReference type="Gene3D" id="3.30.200.20">
    <property type="entry name" value="Phosphorylase Kinase, domain 1"/>
    <property type="match status" value="1"/>
</dbReference>
<keyword evidence="3" id="KW-0325">Glycoprotein</keyword>
<dbReference type="EMBL" id="JAAIUW010000001">
    <property type="protein sequence ID" value="KAF7845137.1"/>
    <property type="molecule type" value="Genomic_DNA"/>
</dbReference>
<keyword evidence="5" id="KW-0430">Lectin</keyword>
<protein>
    <submittedName>
        <fullName evidence="5">G-type lectin S-receptor-like serine/threonine-protein kinase CES101</fullName>
    </submittedName>
</protein>
<dbReference type="InterPro" id="IPR001480">
    <property type="entry name" value="Bulb-type_lectin_dom"/>
</dbReference>
<name>A0A834XJZ2_9FABA</name>
<dbReference type="Proteomes" id="UP000634136">
    <property type="component" value="Unassembled WGS sequence"/>
</dbReference>
<evidence type="ECO:0000256" key="1">
    <source>
        <dbReference type="ARBA" id="ARBA00022729"/>
    </source>
</evidence>
<dbReference type="OrthoDB" id="1436037at2759"/>
<keyword evidence="2" id="KW-1015">Disulfide bond</keyword>
<dbReference type="SUPFAM" id="SSF51110">
    <property type="entry name" value="alpha-D-mannose-specific plant lectins"/>
    <property type="match status" value="2"/>
</dbReference>
<feature type="domain" description="Bulb-type lectin" evidence="4">
    <location>
        <begin position="1"/>
        <end position="75"/>
    </location>
</feature>
<proteinExistence type="predicted"/>
<sequence>MANRNQPLLNFSSAALTLDMSGVLEISGQNDEDEPIILYSPNNITNNTGVMATLLDTGNFVLQQIYPNESVSDYYLWQSFDFPTNTLMPGMRLGSSNKTGIYWLLGSDLSDLSPAPGPFTLEWEPDSKQLIIRYRGQNYWFSGVLRDDGKFENIPEEVQRLYHYNVTSNEHEQSFSFTYTTQNLEDDRNNSSPWTLYVDGKLGSEMLEIGNAGNCYGYNKDRGCQLWNQPPCRHVGDLFQVKQVRPKEEGMTIKGYDLSISDCKANCWIDCDCVGFGSFLDGVSCYIVYDQFRGIYLGNDVLTLNYLTPINLNNTRDDSEMKRTRMEHPRHGQDLEEQSNKLENVEGHQNYKTNGQQLRLFSYASILEATNSFSLENKLGEGGFGPVYKHTYLAIHEETTSSSSKKVVWIGNRNHPLLNSSSATLTLDKSGVLKILGHNDEDEPIILYCPPPPQSDKTNNNIINNNTSVMATLLDTGNFVLQQIYPNQSKGDFLWQSFDFPSNTLMPGMRLGSDNKTSISWSLASDFSDLSPAPGPFTLEWEPGSKQLIIRYRGQVYWSSGALRDDGKFENIPEEVQLLYHYNVTSNEHEQSFSFTYTTQNHEDDRNNSSPWTLYVDGMLGSEMLEIGNAGNCYGYNKDRGCQLWNQPPCRHVGDLFQVKQVRPKEEGMTIKGYDLSISDCKANCWIDCDCVGFGSFHGGVSCYVVYDQSRGLYVPNDVLTLNYLTTINPNNTRDDDSDFGRDEKNKDGAPKAWARLRRTIQ</sequence>